<accession>A0A4R3MNB1</accession>
<dbReference type="EMBL" id="SMAL01000001">
    <property type="protein sequence ID" value="TCT16717.1"/>
    <property type="molecule type" value="Genomic_DNA"/>
</dbReference>
<dbReference type="PIRSF" id="PIRSF002849">
    <property type="entry name" value="AAA_ATPase_chaperone_MoxR_prd"/>
    <property type="match status" value="1"/>
</dbReference>
<evidence type="ECO:0000256" key="3">
    <source>
        <dbReference type="ARBA" id="ARBA00061607"/>
    </source>
</evidence>
<evidence type="ECO:0000259" key="4">
    <source>
        <dbReference type="Pfam" id="PF07726"/>
    </source>
</evidence>
<dbReference type="AlphaFoldDB" id="A0A4R3MNB1"/>
<dbReference type="InterPro" id="IPR027417">
    <property type="entry name" value="P-loop_NTPase"/>
</dbReference>
<dbReference type="Gene3D" id="3.40.50.300">
    <property type="entry name" value="P-loop containing nucleotide triphosphate hydrolases"/>
    <property type="match status" value="1"/>
</dbReference>
<comment type="similarity">
    <text evidence="3">Belongs to the MoxR family.</text>
</comment>
<name>A0A4R3MNB1_9FIRM</name>
<gene>
    <name evidence="6" type="ORF">EDC18_10112</name>
</gene>
<feature type="domain" description="ATPase AAA-3" evidence="4">
    <location>
        <begin position="37"/>
        <end position="167"/>
    </location>
</feature>
<evidence type="ECO:0000313" key="6">
    <source>
        <dbReference type="EMBL" id="TCT16717.1"/>
    </source>
</evidence>
<dbReference type="InterPro" id="IPR011703">
    <property type="entry name" value="ATPase_AAA-3"/>
</dbReference>
<evidence type="ECO:0000256" key="1">
    <source>
        <dbReference type="ARBA" id="ARBA00022741"/>
    </source>
</evidence>
<dbReference type="FunFam" id="3.40.50.300:FF:000640">
    <property type="entry name" value="MoxR family ATPase"/>
    <property type="match status" value="1"/>
</dbReference>
<dbReference type="Pfam" id="PF07726">
    <property type="entry name" value="AAA_3"/>
    <property type="match status" value="1"/>
</dbReference>
<proteinExistence type="inferred from homology"/>
<comment type="caution">
    <text evidence="6">The sequence shown here is derived from an EMBL/GenBank/DDBJ whole genome shotgun (WGS) entry which is preliminary data.</text>
</comment>
<dbReference type="InterPro" id="IPR050764">
    <property type="entry name" value="CbbQ/NirQ/NorQ/GpvN"/>
</dbReference>
<feature type="domain" description="ChlI/MoxR AAA lid" evidence="5">
    <location>
        <begin position="230"/>
        <end position="301"/>
    </location>
</feature>
<dbReference type="Gene3D" id="1.10.8.80">
    <property type="entry name" value="Magnesium chelatase subunit I, C-Terminal domain"/>
    <property type="match status" value="1"/>
</dbReference>
<keyword evidence="7" id="KW-1185">Reference proteome</keyword>
<evidence type="ECO:0000259" key="5">
    <source>
        <dbReference type="Pfam" id="PF17863"/>
    </source>
</evidence>
<evidence type="ECO:0000256" key="2">
    <source>
        <dbReference type="ARBA" id="ARBA00022840"/>
    </source>
</evidence>
<dbReference type="SUPFAM" id="SSF52540">
    <property type="entry name" value="P-loop containing nucleoside triphosphate hydrolases"/>
    <property type="match status" value="1"/>
</dbReference>
<dbReference type="Pfam" id="PF17863">
    <property type="entry name" value="AAA_lid_2"/>
    <property type="match status" value="1"/>
</dbReference>
<dbReference type="InterPro" id="IPR041628">
    <property type="entry name" value="ChlI/MoxR_AAA_lid"/>
</dbReference>
<reference evidence="6 7" key="1">
    <citation type="submission" date="2019-03" db="EMBL/GenBank/DDBJ databases">
        <title>Genomic Encyclopedia of Type Strains, Phase IV (KMG-IV): sequencing the most valuable type-strain genomes for metagenomic binning, comparative biology and taxonomic classification.</title>
        <authorList>
            <person name="Goeker M."/>
        </authorList>
    </citation>
    <scope>NUCLEOTIDE SEQUENCE [LARGE SCALE GENOMIC DNA]</scope>
    <source>
        <strain evidence="6 7">DSM 24629</strain>
    </source>
</reference>
<protein>
    <submittedName>
        <fullName evidence="6">MoxR-like ATPase</fullName>
    </submittedName>
</protein>
<dbReference type="GO" id="GO:0005524">
    <property type="term" value="F:ATP binding"/>
    <property type="evidence" value="ECO:0007669"/>
    <property type="project" value="UniProtKB-KW"/>
</dbReference>
<dbReference type="GO" id="GO:0016887">
    <property type="term" value="F:ATP hydrolysis activity"/>
    <property type="evidence" value="ECO:0007669"/>
    <property type="project" value="InterPro"/>
</dbReference>
<dbReference type="RefSeq" id="WP_132249058.1">
    <property type="nucleotide sequence ID" value="NZ_SMAL01000001.1"/>
</dbReference>
<dbReference type="OrthoDB" id="9808397at2"/>
<keyword evidence="2" id="KW-0067">ATP-binding</keyword>
<evidence type="ECO:0000313" key="7">
    <source>
        <dbReference type="Proteomes" id="UP000294902"/>
    </source>
</evidence>
<sequence>MEKQNVISLIVDNIEKVIIGKRKVIERVVISLICEGHVLIEDVPGVGKTTLISALSKSISASYNRIQFTPDVMPSDITGFSMYNPKSQEFEYKSGSIMSNIILADEINRTPPKTQSSLLEAMEEGQVTIDGNTYKLPRPFSVFATQNPIEYLGTYPLPEAQLDRFIMKVSVGYPDQKEEEFILRTYNLESPLAQLKGVATKEDIVEMQQEIKLIYISDEIRRYIVQLVSKTRKEQDVVLGASPRGSLFLMSASKAWAYYKGRHFVTPDDVQELYLPVIAHRITLRQEAKLKEITPEYILRKILRETEVPTGVNNEEK</sequence>
<dbReference type="PANTHER" id="PTHR42759">
    <property type="entry name" value="MOXR FAMILY PROTEIN"/>
    <property type="match status" value="1"/>
</dbReference>
<dbReference type="PANTHER" id="PTHR42759:SF5">
    <property type="entry name" value="METHANOL DEHYDROGENASE REGULATOR"/>
    <property type="match status" value="1"/>
</dbReference>
<organism evidence="6 7">
    <name type="scientific">Natranaerovirga pectinivora</name>
    <dbReference type="NCBI Taxonomy" id="682400"/>
    <lineage>
        <taxon>Bacteria</taxon>
        <taxon>Bacillati</taxon>
        <taxon>Bacillota</taxon>
        <taxon>Clostridia</taxon>
        <taxon>Lachnospirales</taxon>
        <taxon>Natranaerovirgaceae</taxon>
        <taxon>Natranaerovirga</taxon>
    </lineage>
</organism>
<dbReference type="Proteomes" id="UP000294902">
    <property type="component" value="Unassembled WGS sequence"/>
</dbReference>
<keyword evidence="1" id="KW-0547">Nucleotide-binding</keyword>